<evidence type="ECO:0000313" key="8">
    <source>
        <dbReference type="Proteomes" id="UP000249873"/>
    </source>
</evidence>
<evidence type="ECO:0000256" key="1">
    <source>
        <dbReference type="ARBA" id="ARBA00004196"/>
    </source>
</evidence>
<evidence type="ECO:0000259" key="4">
    <source>
        <dbReference type="Pfam" id="PF25917"/>
    </source>
</evidence>
<dbReference type="PANTHER" id="PTHR30469">
    <property type="entry name" value="MULTIDRUG RESISTANCE PROTEIN MDTA"/>
    <property type="match status" value="1"/>
</dbReference>
<dbReference type="Gene3D" id="2.40.30.170">
    <property type="match status" value="1"/>
</dbReference>
<evidence type="ECO:0000256" key="3">
    <source>
        <dbReference type="ARBA" id="ARBA00022448"/>
    </source>
</evidence>
<dbReference type="OrthoDB" id="9806939at2"/>
<dbReference type="SUPFAM" id="SSF111369">
    <property type="entry name" value="HlyD-like secretion proteins"/>
    <property type="match status" value="1"/>
</dbReference>
<gene>
    <name evidence="7" type="ORF">DJ013_08370</name>
</gene>
<evidence type="ECO:0000256" key="2">
    <source>
        <dbReference type="ARBA" id="ARBA00009477"/>
    </source>
</evidence>
<dbReference type="Gene3D" id="2.40.420.20">
    <property type="match status" value="1"/>
</dbReference>
<keyword evidence="3" id="KW-0813">Transport</keyword>
<dbReference type="PANTHER" id="PTHR30469:SF36">
    <property type="entry name" value="BLL3903 PROTEIN"/>
    <property type="match status" value="1"/>
</dbReference>
<comment type="subcellular location">
    <subcellularLocation>
        <location evidence="1">Cell envelope</location>
    </subcellularLocation>
</comment>
<dbReference type="InterPro" id="IPR058625">
    <property type="entry name" value="MdtA-like_BSH"/>
</dbReference>
<dbReference type="Proteomes" id="UP000249873">
    <property type="component" value="Chromosome"/>
</dbReference>
<dbReference type="RefSeq" id="WP_111371291.1">
    <property type="nucleotide sequence ID" value="NZ_CP029480.1"/>
</dbReference>
<sequence>MRPLLIVGLLLVLLIIGKVFFWGKSDDTPATSGVTNTPTATFVSTILVSSDNSDQLVYSSGTLSPNEEVELRSEYSGRLVKLNLSEGSYVKKGALIAKIKDDDIQAQLKKVAIEEELANQIEARQKKLLQIEAISKEEYEISASRVSTLNADKELLEVQLAKTEIRAPFSGRIGLKNISEGAYVTPNTLIATLVQINPLKIDFAIPEKYLTKVKPGQQVSFEIDGTAESFNSKILAIDPRIDATLRTLKIRGLTSNTNGKLLPGMFVKVKLNLGKEQSLMIPSETIIPVLEGKKVYLKRNGIVESVLIETGLRNEKMVQVLSGLNEGDSLITTALQVLKPGISVTSN</sequence>
<accession>A0A2Z4GAE8</accession>
<dbReference type="GO" id="GO:0015562">
    <property type="term" value="F:efflux transmembrane transporter activity"/>
    <property type="evidence" value="ECO:0007669"/>
    <property type="project" value="TreeGrafter"/>
</dbReference>
<dbReference type="AlphaFoldDB" id="A0A2Z4GAE8"/>
<organism evidence="7 8">
    <name type="scientific">Arcticibacterium luteifluviistationis</name>
    <dbReference type="NCBI Taxonomy" id="1784714"/>
    <lineage>
        <taxon>Bacteria</taxon>
        <taxon>Pseudomonadati</taxon>
        <taxon>Bacteroidota</taxon>
        <taxon>Cytophagia</taxon>
        <taxon>Cytophagales</taxon>
        <taxon>Leadbetterellaceae</taxon>
        <taxon>Arcticibacterium</taxon>
    </lineage>
</organism>
<reference evidence="7 8" key="1">
    <citation type="submission" date="2018-05" db="EMBL/GenBank/DDBJ databases">
        <title>Complete genome sequence of Arcticibacterium luteifluviistationis SM1504T, a cytophagaceae bacterium isolated from Arctic surface seawater.</title>
        <authorList>
            <person name="Li Y."/>
            <person name="Qin Q.-L."/>
        </authorList>
    </citation>
    <scope>NUCLEOTIDE SEQUENCE [LARGE SCALE GENOMIC DNA]</scope>
    <source>
        <strain evidence="7 8">SM1504</strain>
    </source>
</reference>
<evidence type="ECO:0000313" key="7">
    <source>
        <dbReference type="EMBL" id="AWV98186.1"/>
    </source>
</evidence>
<proteinExistence type="inferred from homology"/>
<dbReference type="GO" id="GO:1990281">
    <property type="term" value="C:efflux pump complex"/>
    <property type="evidence" value="ECO:0007669"/>
    <property type="project" value="TreeGrafter"/>
</dbReference>
<dbReference type="Gene3D" id="1.10.287.470">
    <property type="entry name" value="Helix hairpin bin"/>
    <property type="match status" value="1"/>
</dbReference>
<comment type="similarity">
    <text evidence="2">Belongs to the membrane fusion protein (MFP) (TC 8.A.1) family.</text>
</comment>
<dbReference type="Pfam" id="PF25917">
    <property type="entry name" value="BSH_RND"/>
    <property type="match status" value="1"/>
</dbReference>
<dbReference type="Pfam" id="PF25967">
    <property type="entry name" value="RND-MFP_C"/>
    <property type="match status" value="1"/>
</dbReference>
<dbReference type="EMBL" id="CP029480">
    <property type="protein sequence ID" value="AWV98186.1"/>
    <property type="molecule type" value="Genomic_DNA"/>
</dbReference>
<keyword evidence="8" id="KW-1185">Reference proteome</keyword>
<feature type="domain" description="Multidrug resistance protein MdtA-like barrel-sandwich hybrid" evidence="4">
    <location>
        <begin position="68"/>
        <end position="188"/>
    </location>
</feature>
<dbReference type="InterPro" id="IPR058627">
    <property type="entry name" value="MdtA-like_C"/>
</dbReference>
<dbReference type="InterPro" id="IPR006143">
    <property type="entry name" value="RND_pump_MFP"/>
</dbReference>
<dbReference type="NCBIfam" id="TIGR01730">
    <property type="entry name" value="RND_mfp"/>
    <property type="match status" value="1"/>
</dbReference>
<feature type="domain" description="Multidrug resistance protein MdtA-like C-terminal permuted SH3" evidence="6">
    <location>
        <begin position="279"/>
        <end position="336"/>
    </location>
</feature>
<evidence type="ECO:0000259" key="6">
    <source>
        <dbReference type="Pfam" id="PF25967"/>
    </source>
</evidence>
<dbReference type="Pfam" id="PF25954">
    <property type="entry name" value="Beta-barrel_RND_2"/>
    <property type="match status" value="1"/>
</dbReference>
<dbReference type="FunFam" id="2.40.30.170:FF:000010">
    <property type="entry name" value="Efflux RND transporter periplasmic adaptor subunit"/>
    <property type="match status" value="1"/>
</dbReference>
<name>A0A2Z4GAE8_9BACT</name>
<dbReference type="Gene3D" id="2.40.50.100">
    <property type="match status" value="1"/>
</dbReference>
<dbReference type="KEGG" id="als:DJ013_08370"/>
<evidence type="ECO:0000259" key="5">
    <source>
        <dbReference type="Pfam" id="PF25954"/>
    </source>
</evidence>
<feature type="domain" description="CusB-like beta-barrel" evidence="5">
    <location>
        <begin position="201"/>
        <end position="272"/>
    </location>
</feature>
<dbReference type="InterPro" id="IPR058792">
    <property type="entry name" value="Beta-barrel_RND_2"/>
</dbReference>
<protein>
    <submittedName>
        <fullName evidence="7">Efflux transporter periplasmic adaptor subunit</fullName>
    </submittedName>
</protein>